<dbReference type="RefSeq" id="WP_123638373.1">
    <property type="nucleotide sequence ID" value="NZ_JBHYFO010000010.1"/>
</dbReference>
<comment type="caution">
    <text evidence="4">The sequence shown here is derived from an EMBL/GenBank/DDBJ whole genome shotgun (WGS) entry which is preliminary data.</text>
</comment>
<proteinExistence type="predicted"/>
<dbReference type="PANTHER" id="PTHR38687:SF1">
    <property type="entry name" value="CELL DIVISION PROTEIN DEDD"/>
    <property type="match status" value="1"/>
</dbReference>
<gene>
    <name evidence="4" type="ORF">EDC38_1987</name>
</gene>
<feature type="domain" description="SPOR" evidence="3">
    <location>
        <begin position="111"/>
        <end position="191"/>
    </location>
</feature>
<organism evidence="4 5">
    <name type="scientific">Marinimicrobium koreense</name>
    <dbReference type="NCBI Taxonomy" id="306545"/>
    <lineage>
        <taxon>Bacteria</taxon>
        <taxon>Pseudomonadati</taxon>
        <taxon>Pseudomonadota</taxon>
        <taxon>Gammaproteobacteria</taxon>
        <taxon>Cellvibrionales</taxon>
        <taxon>Cellvibrionaceae</taxon>
        <taxon>Marinimicrobium</taxon>
    </lineage>
</organism>
<dbReference type="GO" id="GO:0032153">
    <property type="term" value="C:cell division site"/>
    <property type="evidence" value="ECO:0007669"/>
    <property type="project" value="TreeGrafter"/>
</dbReference>
<feature type="region of interest" description="Disordered" evidence="1">
    <location>
        <begin position="1"/>
        <end position="20"/>
    </location>
</feature>
<feature type="transmembrane region" description="Helical" evidence="2">
    <location>
        <begin position="24"/>
        <end position="44"/>
    </location>
</feature>
<sequence length="193" mass="21825">MTRDYAKKNRPAPRRNRPKSQVPGWVWLFTGAVLGGFIVFLMRLTDVEVPETDPADTATQETQTAQPVEPQAEPSNPKPRFDFYKLLRESEVIVPATEPSESQANAEQNDTANRDEFILQVGSFRKATEADSLRAQLLLLNLDAYTEQVTLNNNETWHRVLVGPFSNQSRLASARSTLVSNDYHALVLKRKKQ</sequence>
<evidence type="ECO:0000256" key="1">
    <source>
        <dbReference type="SAM" id="MobiDB-lite"/>
    </source>
</evidence>
<dbReference type="Gene3D" id="3.30.70.1070">
    <property type="entry name" value="Sporulation related repeat"/>
    <property type="match status" value="1"/>
</dbReference>
<dbReference type="GO" id="GO:0032506">
    <property type="term" value="P:cytokinetic process"/>
    <property type="evidence" value="ECO:0007669"/>
    <property type="project" value="TreeGrafter"/>
</dbReference>
<evidence type="ECO:0000259" key="3">
    <source>
        <dbReference type="PROSITE" id="PS51724"/>
    </source>
</evidence>
<dbReference type="GO" id="GO:0030428">
    <property type="term" value="C:cell septum"/>
    <property type="evidence" value="ECO:0007669"/>
    <property type="project" value="TreeGrafter"/>
</dbReference>
<evidence type="ECO:0000313" key="4">
    <source>
        <dbReference type="EMBL" id="ROQ21363.1"/>
    </source>
</evidence>
<dbReference type="InterPro" id="IPR007730">
    <property type="entry name" value="SPOR-like_dom"/>
</dbReference>
<dbReference type="SUPFAM" id="SSF110997">
    <property type="entry name" value="Sporulation related repeat"/>
    <property type="match status" value="1"/>
</dbReference>
<dbReference type="GO" id="GO:0042834">
    <property type="term" value="F:peptidoglycan binding"/>
    <property type="evidence" value="ECO:0007669"/>
    <property type="project" value="InterPro"/>
</dbReference>
<dbReference type="Pfam" id="PF05036">
    <property type="entry name" value="SPOR"/>
    <property type="match status" value="1"/>
</dbReference>
<keyword evidence="5" id="KW-1185">Reference proteome</keyword>
<accession>A0A3N1NYU1</accession>
<keyword evidence="4" id="KW-0131">Cell cycle</keyword>
<keyword evidence="2" id="KW-1133">Transmembrane helix</keyword>
<dbReference type="PANTHER" id="PTHR38687">
    <property type="entry name" value="CELL DIVISION PROTEIN DEDD-RELATED"/>
    <property type="match status" value="1"/>
</dbReference>
<dbReference type="InterPro" id="IPR036680">
    <property type="entry name" value="SPOR-like_sf"/>
</dbReference>
<dbReference type="EMBL" id="RJUK01000001">
    <property type="protein sequence ID" value="ROQ21363.1"/>
    <property type="molecule type" value="Genomic_DNA"/>
</dbReference>
<feature type="compositionally biased region" description="Low complexity" evidence="1">
    <location>
        <begin position="55"/>
        <end position="70"/>
    </location>
</feature>
<feature type="compositionally biased region" description="Basic residues" evidence="1">
    <location>
        <begin position="8"/>
        <end position="18"/>
    </location>
</feature>
<dbReference type="AlphaFoldDB" id="A0A3N1NYU1"/>
<name>A0A3N1NYU1_9GAMM</name>
<dbReference type="InterPro" id="IPR052521">
    <property type="entry name" value="Cell_div_SPOR-domain"/>
</dbReference>
<dbReference type="Proteomes" id="UP000273643">
    <property type="component" value="Unassembled WGS sequence"/>
</dbReference>
<protein>
    <submittedName>
        <fullName evidence="4">Cell division protein FtsN</fullName>
    </submittedName>
</protein>
<dbReference type="OrthoDB" id="8558195at2"/>
<keyword evidence="2" id="KW-0812">Transmembrane</keyword>
<evidence type="ECO:0000256" key="2">
    <source>
        <dbReference type="SAM" id="Phobius"/>
    </source>
</evidence>
<dbReference type="PROSITE" id="PS51724">
    <property type="entry name" value="SPOR"/>
    <property type="match status" value="1"/>
</dbReference>
<keyword evidence="2" id="KW-0472">Membrane</keyword>
<evidence type="ECO:0000313" key="5">
    <source>
        <dbReference type="Proteomes" id="UP000273643"/>
    </source>
</evidence>
<feature type="region of interest" description="Disordered" evidence="1">
    <location>
        <begin position="52"/>
        <end position="80"/>
    </location>
</feature>
<reference evidence="4 5" key="1">
    <citation type="submission" date="2018-11" db="EMBL/GenBank/DDBJ databases">
        <title>Genomic Encyclopedia of Type Strains, Phase IV (KMG-IV): sequencing the most valuable type-strain genomes for metagenomic binning, comparative biology and taxonomic classification.</title>
        <authorList>
            <person name="Goeker M."/>
        </authorList>
    </citation>
    <scope>NUCLEOTIDE SEQUENCE [LARGE SCALE GENOMIC DNA]</scope>
    <source>
        <strain evidence="4 5">DSM 16974</strain>
    </source>
</reference>
<keyword evidence="4" id="KW-0132">Cell division</keyword>